<keyword evidence="2" id="KW-1185">Reference proteome</keyword>
<dbReference type="PATRIC" id="fig|1300347.3.peg.2849"/>
<gene>
    <name evidence="1" type="ORF">I601_2851</name>
</gene>
<dbReference type="AlphaFoldDB" id="A0A1A9GLR6"/>
<evidence type="ECO:0000313" key="1">
    <source>
        <dbReference type="EMBL" id="ANH39267.1"/>
    </source>
</evidence>
<dbReference type="GO" id="GO:0009306">
    <property type="term" value="P:protein secretion"/>
    <property type="evidence" value="ECO:0007669"/>
    <property type="project" value="InterPro"/>
</dbReference>
<dbReference type="SUPFAM" id="SSF140453">
    <property type="entry name" value="EsxAB dimer-like"/>
    <property type="match status" value="1"/>
</dbReference>
<protein>
    <submittedName>
        <fullName evidence="1">Uncharacterized protein</fullName>
    </submittedName>
</protein>
<dbReference type="InterPro" id="IPR038332">
    <property type="entry name" value="PPE_sf"/>
</dbReference>
<dbReference type="Proteomes" id="UP000077868">
    <property type="component" value="Chromosome"/>
</dbReference>
<name>A0A1A9GLR6_9ACTN</name>
<dbReference type="SUPFAM" id="SSF63825">
    <property type="entry name" value="YWTD domain"/>
    <property type="match status" value="1"/>
</dbReference>
<dbReference type="InterPro" id="IPR022536">
    <property type="entry name" value="EspC"/>
</dbReference>
<evidence type="ECO:0000313" key="2">
    <source>
        <dbReference type="Proteomes" id="UP000077868"/>
    </source>
</evidence>
<dbReference type="Gene3D" id="1.20.1260.20">
    <property type="entry name" value="PPE superfamily"/>
    <property type="match status" value="1"/>
</dbReference>
<dbReference type="EMBL" id="CP015079">
    <property type="protein sequence ID" value="ANH39267.1"/>
    <property type="molecule type" value="Genomic_DNA"/>
</dbReference>
<accession>A0A1A9GLR6</accession>
<dbReference type="KEGG" id="ndk:I601_2851"/>
<reference evidence="1 2" key="1">
    <citation type="submission" date="2016-03" db="EMBL/GenBank/DDBJ databases">
        <title>Complete genome sequence of a soil Actinobacterium, Nocardioides dokdonensis FR1436.</title>
        <authorList>
            <person name="Kwon S.-K."/>
            <person name="Kim K."/>
            <person name="Kim J.F."/>
        </authorList>
    </citation>
    <scope>NUCLEOTIDE SEQUENCE [LARGE SCALE GENOMIC DNA]</scope>
    <source>
        <strain evidence="1 2">FR1436</strain>
    </source>
</reference>
<proteinExistence type="predicted"/>
<dbReference type="Gene3D" id="2.130.10.10">
    <property type="entry name" value="YVTN repeat-like/Quinoprotein amine dehydrogenase"/>
    <property type="match status" value="1"/>
</dbReference>
<dbReference type="OrthoDB" id="5380360at2"/>
<organism evidence="1 2">
    <name type="scientific">Nocardioides dokdonensis FR1436</name>
    <dbReference type="NCBI Taxonomy" id="1300347"/>
    <lineage>
        <taxon>Bacteria</taxon>
        <taxon>Bacillati</taxon>
        <taxon>Actinomycetota</taxon>
        <taxon>Actinomycetes</taxon>
        <taxon>Propionibacteriales</taxon>
        <taxon>Nocardioidaceae</taxon>
        <taxon>Nocardioides</taxon>
    </lineage>
</organism>
<dbReference type="InterPro" id="IPR015943">
    <property type="entry name" value="WD40/YVTN_repeat-like_dom_sf"/>
</dbReference>
<dbReference type="RefSeq" id="WP_068110931.1">
    <property type="nucleotide sequence ID" value="NZ_CP015079.1"/>
</dbReference>
<sequence>MIDPEIEYRRLVSGETAELDAAADTLRSTVRSIDRAREDVDAAGETVSWTGSAATAFRTRLVGLAEGAATTASILVQARGAIETAAAAYATVLDHADHYISFWRNRAPGLPIVFEDLLARQVNGFLVQVGRTYQEQLAAVVAVLKGEEVDPDELDEDTREWVERGLARNEEWLERSSSGLGPMIPNTAATGDDRAWIPQGLGYDPATRSLLQAYYTKDGASSLAVIDEVSGKEVGEVTLGSDYRDAAGQLVDGGSPSHAGGVAVDGDRVYVSDNGTIHTYSLSDIRAAAPGSTVTQVAAPQPVQGGSYTTFHEGRLYCGDFGENTLHVYEPGPGGSWVEVDTVSTPDNAQGVVVRDGSYVFSTSSGRHNESSLIAQDAATGDRGEPYPLPNMSQGVVEVDGELVTSYESGAGEFSDPGSGAWGWLWGVPDEGGLWANPFMTRTPLSELGLSEEVEVEPGTLRRAAADLEAPASALDSSAGSVDDVRISGASIGPVPAAAELAGALASLLAAAGRSLRTGADAVRLTGESLDATAKGYRRTDDAVGGLFTALDTS</sequence>
<dbReference type="Pfam" id="PF10824">
    <property type="entry name" value="T7SS_ESX_EspC"/>
    <property type="match status" value="1"/>
</dbReference>
<dbReference type="STRING" id="1300347.I601_2851"/>
<dbReference type="InterPro" id="IPR036689">
    <property type="entry name" value="ESAT-6-like_sf"/>
</dbReference>